<comment type="similarity">
    <text evidence="2 11">Belongs to the mitochondrial carrier (TC 2.A.29) family.</text>
</comment>
<feature type="repeat" description="Solcar" evidence="10">
    <location>
        <begin position="65"/>
        <end position="149"/>
    </location>
</feature>
<keyword evidence="8 10" id="KW-0472">Membrane</keyword>
<feature type="repeat" description="Solcar" evidence="10">
    <location>
        <begin position="264"/>
        <end position="309"/>
    </location>
</feature>
<keyword evidence="3 11" id="KW-0813">Transport</keyword>
<sequence>MKTILSHQTHIPKSDSITLKGHMVIVKGPRRRPQKDFSQRYRVGLWVRDEFCGYALVLIHAVIQEKGSLDEIQNFLGEKYILRVQDPRVQHASKQIAAYKQYKGTVDCIVRISKKQGVLSFWRSNLANVIRYFPTQALNFAFKDKYEEVFLGGVDKHTQFWRYFASNLASGGLAGATSLCFIYPLDFVRTRLAVQVGKSGTEEREFKGLGDCLVKITKSDGVRGLFQGFIVSVQGIIIYRAAYFGVDDTAKGVLPDPKNTHIVVSWMMVQTITAVAGVASYPFDTVQRRMMMQSERKGAGLTYTGTVDS</sequence>
<dbReference type="GO" id="GO:1990544">
    <property type="term" value="P:mitochondrial ATP transmembrane transport"/>
    <property type="evidence" value="ECO:0007669"/>
    <property type="project" value="InterPro"/>
</dbReference>
<dbReference type="InterPro" id="IPR023395">
    <property type="entry name" value="MCP_dom_sf"/>
</dbReference>
<evidence type="ECO:0000256" key="8">
    <source>
        <dbReference type="ARBA" id="ARBA00023136"/>
    </source>
</evidence>
<keyword evidence="6" id="KW-0677">Repeat</keyword>
<evidence type="ECO:0000256" key="10">
    <source>
        <dbReference type="PROSITE-ProRule" id="PRU00282"/>
    </source>
</evidence>
<keyword evidence="7 12" id="KW-1133">Transmembrane helix</keyword>
<comment type="caution">
    <text evidence="13">The sequence shown here is derived from an EMBL/GenBank/DDBJ whole genome shotgun (WGS) entry which is preliminary data.</text>
</comment>
<evidence type="ECO:0000256" key="12">
    <source>
        <dbReference type="RuleBase" id="RU368008"/>
    </source>
</evidence>
<dbReference type="PANTHER" id="PTHR45635">
    <property type="entry name" value="ADP,ATP CARRIER PROTEIN 1-RELATED-RELATED"/>
    <property type="match status" value="1"/>
</dbReference>
<feature type="repeat" description="Solcar" evidence="10">
    <location>
        <begin position="162"/>
        <end position="253"/>
    </location>
</feature>
<dbReference type="GO" id="GO:0140021">
    <property type="term" value="P:mitochondrial ADP transmembrane transport"/>
    <property type="evidence" value="ECO:0007669"/>
    <property type="project" value="InterPro"/>
</dbReference>
<dbReference type="AlphaFoldDB" id="A0AA41NK72"/>
<evidence type="ECO:0000256" key="9">
    <source>
        <dbReference type="ARBA" id="ARBA00024169"/>
    </source>
</evidence>
<dbReference type="Gene3D" id="1.50.40.10">
    <property type="entry name" value="Mitochondrial carrier domain"/>
    <property type="match status" value="1"/>
</dbReference>
<dbReference type="PRINTS" id="PR00927">
    <property type="entry name" value="ADPTRNSLCASE"/>
</dbReference>
<comment type="subunit">
    <text evidence="12">Monomer.</text>
</comment>
<dbReference type="EMBL" id="JAATJV010456400">
    <property type="protein sequence ID" value="MBZ3891951.1"/>
    <property type="molecule type" value="Genomic_DNA"/>
</dbReference>
<protein>
    <recommendedName>
        <fullName evidence="12">ADP/ATP translocase</fullName>
    </recommendedName>
    <alternativeName>
        <fullName evidence="12">ADP,ATP carrier protein</fullName>
    </alternativeName>
</protein>
<dbReference type="GO" id="GO:0005471">
    <property type="term" value="F:ATP:ADP antiporter activity"/>
    <property type="evidence" value="ECO:0007669"/>
    <property type="project" value="UniProtKB-UniRule"/>
</dbReference>
<dbReference type="PANTHER" id="PTHR45635:SF13">
    <property type="entry name" value="ADP_ATP TRANSLOCASE 3"/>
    <property type="match status" value="1"/>
</dbReference>
<dbReference type="InterPro" id="IPR002067">
    <property type="entry name" value="MCP"/>
</dbReference>
<dbReference type="InterPro" id="IPR018108">
    <property type="entry name" value="MCP_transmembrane"/>
</dbReference>
<dbReference type="SUPFAM" id="SSF103506">
    <property type="entry name" value="Mitochondrial carrier"/>
    <property type="match status" value="1"/>
</dbReference>
<feature type="transmembrane region" description="Helical" evidence="12">
    <location>
        <begin position="263"/>
        <end position="283"/>
    </location>
</feature>
<dbReference type="PROSITE" id="PS50920">
    <property type="entry name" value="SOLCAR"/>
    <property type="match status" value="3"/>
</dbReference>
<evidence type="ECO:0000313" key="13">
    <source>
        <dbReference type="EMBL" id="MBZ3891951.1"/>
    </source>
</evidence>
<dbReference type="PRINTS" id="PR00926">
    <property type="entry name" value="MITOCARRIER"/>
</dbReference>
<keyword evidence="14" id="KW-1185">Reference proteome</keyword>
<evidence type="ECO:0000256" key="2">
    <source>
        <dbReference type="ARBA" id="ARBA00006375"/>
    </source>
</evidence>
<proteinExistence type="inferred from homology"/>
<comment type="caution">
    <text evidence="12">Lacks conserved residue(s) required for the propagation of feature annotation.</text>
</comment>
<evidence type="ECO:0000256" key="7">
    <source>
        <dbReference type="ARBA" id="ARBA00022989"/>
    </source>
</evidence>
<dbReference type="InterPro" id="IPR002113">
    <property type="entry name" value="ADT_euk_type"/>
</dbReference>
<evidence type="ECO:0000256" key="4">
    <source>
        <dbReference type="ARBA" id="ARBA00022449"/>
    </source>
</evidence>
<dbReference type="Pfam" id="PF00153">
    <property type="entry name" value="Mito_carr"/>
    <property type="match status" value="2"/>
</dbReference>
<comment type="function">
    <text evidence="12">Catalyzes the exchange of ADP and ATP across the membrane.</text>
</comment>
<keyword evidence="4" id="KW-0050">Antiport</keyword>
<evidence type="ECO:0000256" key="3">
    <source>
        <dbReference type="ARBA" id="ARBA00022448"/>
    </source>
</evidence>
<organism evidence="13 14">
    <name type="scientific">Sciurus carolinensis</name>
    <name type="common">Eastern gray squirrel</name>
    <dbReference type="NCBI Taxonomy" id="30640"/>
    <lineage>
        <taxon>Eukaryota</taxon>
        <taxon>Metazoa</taxon>
        <taxon>Chordata</taxon>
        <taxon>Craniata</taxon>
        <taxon>Vertebrata</taxon>
        <taxon>Euteleostomi</taxon>
        <taxon>Mammalia</taxon>
        <taxon>Eutheria</taxon>
        <taxon>Euarchontoglires</taxon>
        <taxon>Glires</taxon>
        <taxon>Rodentia</taxon>
        <taxon>Sciuromorpha</taxon>
        <taxon>Sciuridae</taxon>
        <taxon>Sciurinae</taxon>
        <taxon>Sciurini</taxon>
        <taxon>Sciurus</taxon>
    </lineage>
</organism>
<feature type="transmembrane region" description="Helical" evidence="12">
    <location>
        <begin position="225"/>
        <end position="243"/>
    </location>
</feature>
<evidence type="ECO:0000256" key="1">
    <source>
        <dbReference type="ARBA" id="ARBA00004141"/>
    </source>
</evidence>
<dbReference type="Proteomes" id="UP001166674">
    <property type="component" value="Unassembled WGS sequence"/>
</dbReference>
<evidence type="ECO:0000256" key="11">
    <source>
        <dbReference type="RuleBase" id="RU000488"/>
    </source>
</evidence>
<gene>
    <name evidence="13" type="ORF">SUZIE_215515</name>
</gene>
<comment type="catalytic activity">
    <reaction evidence="9">
        <text>H(+)(in) = H(+)(out)</text>
        <dbReference type="Rhea" id="RHEA:34979"/>
        <dbReference type="ChEBI" id="CHEBI:15378"/>
    </reaction>
</comment>
<reference evidence="13" key="1">
    <citation type="submission" date="2020-03" db="EMBL/GenBank/DDBJ databases">
        <title>Studies in the Genomics of Life Span.</title>
        <authorList>
            <person name="Glass D."/>
        </authorList>
    </citation>
    <scope>NUCLEOTIDE SEQUENCE</scope>
    <source>
        <strain evidence="13">SUZIE</strain>
        <tissue evidence="13">Muscle</tissue>
    </source>
</reference>
<evidence type="ECO:0000256" key="5">
    <source>
        <dbReference type="ARBA" id="ARBA00022692"/>
    </source>
</evidence>
<name>A0AA41NK72_SCICA</name>
<accession>A0AA41NK72</accession>
<dbReference type="GO" id="GO:0005743">
    <property type="term" value="C:mitochondrial inner membrane"/>
    <property type="evidence" value="ECO:0007669"/>
    <property type="project" value="InterPro"/>
</dbReference>
<dbReference type="GO" id="GO:1901029">
    <property type="term" value="P:negative regulation of mitochondrial outer membrane permeabilization involved in apoptotic signaling pathway"/>
    <property type="evidence" value="ECO:0007669"/>
    <property type="project" value="TreeGrafter"/>
</dbReference>
<evidence type="ECO:0000256" key="6">
    <source>
        <dbReference type="ARBA" id="ARBA00022737"/>
    </source>
</evidence>
<comment type="subcellular location">
    <subcellularLocation>
        <location evidence="1 12">Membrane</location>
        <topology evidence="1 12">Multi-pass membrane protein</topology>
    </subcellularLocation>
</comment>
<evidence type="ECO:0000313" key="14">
    <source>
        <dbReference type="Proteomes" id="UP001166674"/>
    </source>
</evidence>
<keyword evidence="5 10" id="KW-0812">Transmembrane</keyword>